<dbReference type="GO" id="GO:0005762">
    <property type="term" value="C:mitochondrial large ribosomal subunit"/>
    <property type="evidence" value="ECO:0007669"/>
    <property type="project" value="TreeGrafter"/>
</dbReference>
<geneLocation type="mitochondrion" evidence="10"/>
<dbReference type="AlphaFoldDB" id="A0A2Z1TM83"/>
<dbReference type="SUPFAM" id="SSF50249">
    <property type="entry name" value="Nucleic acid-binding proteins"/>
    <property type="match status" value="1"/>
</dbReference>
<gene>
    <name evidence="10" type="primary">rpl2</name>
</gene>
<dbReference type="GO" id="GO:0032543">
    <property type="term" value="P:mitochondrial translation"/>
    <property type="evidence" value="ECO:0007669"/>
    <property type="project" value="TreeGrafter"/>
</dbReference>
<keyword evidence="3" id="KW-0150">Chloroplast</keyword>
<reference evidence="10" key="2">
    <citation type="journal article" date="2016" name="Mitochondrial DNA Part B Resour">
        <title>Complete mitochondrial genome of a DHA-rich protist Schizochytrium sp. TIO1101.</title>
        <authorList>
            <person name="Wang Z."/>
            <person name="Lou S."/>
            <person name="Hu F."/>
            <person name="Wu P."/>
            <person name="Yang L."/>
            <person name="Li H."/>
            <person name="He L."/>
            <person name="Lin X."/>
        </authorList>
    </citation>
    <scope>NUCLEOTIDE SEQUENCE</scope>
</reference>
<comment type="similarity">
    <text evidence="2">Belongs to the universal ribosomal protein uL2 family.</text>
</comment>
<keyword evidence="5 10" id="KW-0689">Ribosomal protein</keyword>
<dbReference type="PIRSF" id="PIRSF002158">
    <property type="entry name" value="Ribosomal_L2"/>
    <property type="match status" value="1"/>
</dbReference>
<feature type="domain" description="Large ribosomal subunit protein uL2 RNA-binding" evidence="9">
    <location>
        <begin position="16"/>
        <end position="92"/>
    </location>
</feature>
<evidence type="ECO:0000313" key="10">
    <source>
        <dbReference type="EMBL" id="ANO44466.1"/>
    </source>
</evidence>
<feature type="region of interest" description="Disordered" evidence="7">
    <location>
        <begin position="1"/>
        <end position="31"/>
    </location>
</feature>
<dbReference type="SUPFAM" id="SSF50104">
    <property type="entry name" value="Translation proteins SH3-like domain"/>
    <property type="match status" value="1"/>
</dbReference>
<dbReference type="InterPro" id="IPR022671">
    <property type="entry name" value="Ribosomal_uL2_CS"/>
</dbReference>
<evidence type="ECO:0000256" key="5">
    <source>
        <dbReference type="ARBA" id="ARBA00022980"/>
    </source>
</evidence>
<dbReference type="PROSITE" id="PS00467">
    <property type="entry name" value="RIBOSOMAL_L2"/>
    <property type="match status" value="1"/>
</dbReference>
<dbReference type="Gene3D" id="2.40.50.140">
    <property type="entry name" value="Nucleic acid-binding proteins"/>
    <property type="match status" value="1"/>
</dbReference>
<dbReference type="Gene3D" id="2.30.30.30">
    <property type="match status" value="1"/>
</dbReference>
<dbReference type="Gene3D" id="4.10.950.10">
    <property type="entry name" value="Ribosomal protein L2, domain 3"/>
    <property type="match status" value="1"/>
</dbReference>
<evidence type="ECO:0000259" key="9">
    <source>
        <dbReference type="SMART" id="SM01383"/>
    </source>
</evidence>
<protein>
    <submittedName>
        <fullName evidence="10">Ribosomal protein L2</fullName>
    </submittedName>
</protein>
<dbReference type="GO" id="GO:0016740">
    <property type="term" value="F:transferase activity"/>
    <property type="evidence" value="ECO:0007669"/>
    <property type="project" value="InterPro"/>
</dbReference>
<dbReference type="InterPro" id="IPR008991">
    <property type="entry name" value="Translation_prot_SH3-like_sf"/>
</dbReference>
<dbReference type="InterPro" id="IPR002171">
    <property type="entry name" value="Ribosomal_uL2"/>
</dbReference>
<dbReference type="PANTHER" id="PTHR13691:SF5">
    <property type="entry name" value="LARGE RIBOSOMAL SUBUNIT PROTEIN UL2M"/>
    <property type="match status" value="1"/>
</dbReference>
<sequence>MRFPKLLSKGISKNSGRNNSGKITCRHKGGGHSKKLRLLGLSKKAFGSYSIISFHYDPFRNVSLALVQHSESKLYSFVLNTSGIEVGNSFSFSSQSNVTYSELLPGTRCFVSSFPLGSFLHDVDCKYAKSAGSFCTLVQKSDKFCFIRLSSGVIKKVSSFVFASYGKVGNERFYLKNLFKAGQSRWIGKRPTVRGVAINPVDHPHGGGEGKSSGGRPSVSPWGWLTKK</sequence>
<dbReference type="InterPro" id="IPR014726">
    <property type="entry name" value="Ribosomal_uL2_dom3"/>
</dbReference>
<evidence type="ECO:0000256" key="6">
    <source>
        <dbReference type="ARBA" id="ARBA00023274"/>
    </source>
</evidence>
<dbReference type="PANTHER" id="PTHR13691">
    <property type="entry name" value="RIBOSOMAL PROTEIN L2"/>
    <property type="match status" value="1"/>
</dbReference>
<proteinExistence type="inferred from homology"/>
<dbReference type="NCBIfam" id="TIGR01171">
    <property type="entry name" value="rplB_bact"/>
    <property type="match status" value="1"/>
</dbReference>
<name>A0A2Z1TM83_9STRA</name>
<accession>A0A2Z1TM83</accession>
<comment type="subcellular location">
    <subcellularLocation>
        <location evidence="1">Plastid</location>
        <location evidence="1">Chloroplast</location>
    </subcellularLocation>
</comment>
<feature type="domain" description="Large ribosomal subunit protein uL2 C-terminal" evidence="8">
    <location>
        <begin position="103"/>
        <end position="225"/>
    </location>
</feature>
<dbReference type="InterPro" id="IPR012340">
    <property type="entry name" value="NA-bd_OB-fold"/>
</dbReference>
<dbReference type="GO" id="GO:0003735">
    <property type="term" value="F:structural constituent of ribosome"/>
    <property type="evidence" value="ECO:0007669"/>
    <property type="project" value="InterPro"/>
</dbReference>
<dbReference type="InterPro" id="IPR022669">
    <property type="entry name" value="Ribosomal_uL2_C"/>
</dbReference>
<dbReference type="InterPro" id="IPR005880">
    <property type="entry name" value="Ribosomal_uL2_bac/org-type"/>
</dbReference>
<dbReference type="GO" id="GO:0003723">
    <property type="term" value="F:RNA binding"/>
    <property type="evidence" value="ECO:0007669"/>
    <property type="project" value="InterPro"/>
</dbReference>
<feature type="compositionally biased region" description="Polar residues" evidence="7">
    <location>
        <begin position="11"/>
        <end position="22"/>
    </location>
</feature>
<dbReference type="SMART" id="SM01382">
    <property type="entry name" value="Ribosomal_L2_C"/>
    <property type="match status" value="1"/>
</dbReference>
<evidence type="ECO:0000256" key="2">
    <source>
        <dbReference type="ARBA" id="ARBA00005636"/>
    </source>
</evidence>
<evidence type="ECO:0000256" key="7">
    <source>
        <dbReference type="SAM" id="MobiDB-lite"/>
    </source>
</evidence>
<dbReference type="SMART" id="SM01383">
    <property type="entry name" value="Ribosomal_L2"/>
    <property type="match status" value="1"/>
</dbReference>
<dbReference type="Pfam" id="PF03947">
    <property type="entry name" value="Ribosomal_L2_C"/>
    <property type="match status" value="1"/>
</dbReference>
<evidence type="ECO:0000256" key="3">
    <source>
        <dbReference type="ARBA" id="ARBA00022528"/>
    </source>
</evidence>
<organism evidence="10">
    <name type="scientific">Schizochytrium sp. TIO1101</name>
    <dbReference type="NCBI Taxonomy" id="1868228"/>
    <lineage>
        <taxon>Eukaryota</taxon>
        <taxon>Sar</taxon>
        <taxon>Stramenopiles</taxon>
        <taxon>Bigyra</taxon>
        <taxon>Labyrinthulomycetes</taxon>
        <taxon>Thraustochytrida</taxon>
        <taxon>Thraustochytriidae</taxon>
        <taxon>Schizochytrium</taxon>
    </lineage>
</organism>
<dbReference type="EMBL" id="KU183024">
    <property type="protein sequence ID" value="ANO44466.1"/>
    <property type="molecule type" value="Genomic_DNA"/>
</dbReference>
<keyword evidence="6" id="KW-0687">Ribonucleoprotein</keyword>
<keyword evidence="10" id="KW-0496">Mitochondrion</keyword>
<dbReference type="InterPro" id="IPR022666">
    <property type="entry name" value="Ribosomal_uL2_RNA-bd_dom"/>
</dbReference>
<feature type="region of interest" description="Disordered" evidence="7">
    <location>
        <begin position="199"/>
        <end position="228"/>
    </location>
</feature>
<evidence type="ECO:0000256" key="1">
    <source>
        <dbReference type="ARBA" id="ARBA00004229"/>
    </source>
</evidence>
<keyword evidence="4" id="KW-0934">Plastid</keyword>
<dbReference type="Pfam" id="PF00181">
    <property type="entry name" value="Ribosomal_L2_N"/>
    <property type="match status" value="1"/>
</dbReference>
<dbReference type="InterPro" id="IPR014722">
    <property type="entry name" value="Rib_uL2_dom2"/>
</dbReference>
<reference evidence="10" key="1">
    <citation type="submission" date="2015-11" db="EMBL/GenBank/DDBJ databases">
        <authorList>
            <person name="Zhang Y."/>
            <person name="Guo Z."/>
        </authorList>
    </citation>
    <scope>NUCLEOTIDE SEQUENCE</scope>
</reference>
<evidence type="ECO:0000256" key="4">
    <source>
        <dbReference type="ARBA" id="ARBA00022640"/>
    </source>
</evidence>
<dbReference type="GO" id="GO:0009507">
    <property type="term" value="C:chloroplast"/>
    <property type="evidence" value="ECO:0007669"/>
    <property type="project" value="UniProtKB-SubCell"/>
</dbReference>
<evidence type="ECO:0000259" key="8">
    <source>
        <dbReference type="SMART" id="SM01382"/>
    </source>
</evidence>
<dbReference type="FunFam" id="4.10.950.10:FF:000001">
    <property type="entry name" value="50S ribosomal protein L2"/>
    <property type="match status" value="1"/>
</dbReference>